<dbReference type="GO" id="GO:0016747">
    <property type="term" value="F:acyltransferase activity, transferring groups other than amino-acyl groups"/>
    <property type="evidence" value="ECO:0007669"/>
    <property type="project" value="TreeGrafter"/>
</dbReference>
<evidence type="ECO:0000256" key="1">
    <source>
        <dbReference type="ARBA" id="ARBA00009861"/>
    </source>
</evidence>
<dbReference type="Gene3D" id="3.30.559.10">
    <property type="entry name" value="Chloramphenicol acetyltransferase-like domain"/>
    <property type="match status" value="2"/>
</dbReference>
<comment type="caution">
    <text evidence="2">The sequence shown here is derived from an EMBL/GenBank/DDBJ whole genome shotgun (WGS) entry which is preliminary data.</text>
</comment>
<gene>
    <name evidence="2" type="ORF">G4B88_018432</name>
</gene>
<evidence type="ECO:0000313" key="2">
    <source>
        <dbReference type="EMBL" id="KAF4376892.1"/>
    </source>
</evidence>
<dbReference type="InterPro" id="IPR023213">
    <property type="entry name" value="CAT-like_dom_sf"/>
</dbReference>
<accession>A0A803PKG0</accession>
<dbReference type="PANTHER" id="PTHR31642">
    <property type="entry name" value="TRICHOTHECENE 3-O-ACETYLTRANSFERASE"/>
    <property type="match status" value="1"/>
</dbReference>
<accession>A0A7J6G277</accession>
<comment type="similarity">
    <text evidence="1">Belongs to the plant acyltransferase family.</text>
</comment>
<dbReference type="EMBL" id="JAATIQ010000150">
    <property type="protein sequence ID" value="KAF4376892.1"/>
    <property type="molecule type" value="Genomic_DNA"/>
</dbReference>
<name>A0A7J6G277_CANSA</name>
<dbReference type="PANTHER" id="PTHR31642:SF160">
    <property type="entry name" value="HXXXD-TYPE ACYL-TRANSFERASE FAMILY PROTEIN"/>
    <property type="match status" value="1"/>
</dbReference>
<dbReference type="InterPro" id="IPR050317">
    <property type="entry name" value="Plant_Fungal_Acyltransferase"/>
</dbReference>
<evidence type="ECO:0000313" key="3">
    <source>
        <dbReference type="Proteomes" id="UP000583929"/>
    </source>
</evidence>
<organism evidence="2 3">
    <name type="scientific">Cannabis sativa</name>
    <name type="common">Hemp</name>
    <name type="synonym">Marijuana</name>
    <dbReference type="NCBI Taxonomy" id="3483"/>
    <lineage>
        <taxon>Eukaryota</taxon>
        <taxon>Viridiplantae</taxon>
        <taxon>Streptophyta</taxon>
        <taxon>Embryophyta</taxon>
        <taxon>Tracheophyta</taxon>
        <taxon>Spermatophyta</taxon>
        <taxon>Magnoliopsida</taxon>
        <taxon>eudicotyledons</taxon>
        <taxon>Gunneridae</taxon>
        <taxon>Pentapetalae</taxon>
        <taxon>rosids</taxon>
        <taxon>fabids</taxon>
        <taxon>Rosales</taxon>
        <taxon>Cannabaceae</taxon>
        <taxon>Cannabis</taxon>
    </lineage>
</organism>
<dbReference type="AlphaFoldDB" id="A0A7J6G277"/>
<protein>
    <submittedName>
        <fullName evidence="2">Uncharacterized protein</fullName>
    </submittedName>
</protein>
<reference evidence="2 3" key="1">
    <citation type="journal article" date="2020" name="bioRxiv">
        <title>Sequence and annotation of 42 cannabis genomes reveals extensive copy number variation in cannabinoid synthesis and pathogen resistance genes.</title>
        <authorList>
            <person name="Mckernan K.J."/>
            <person name="Helbert Y."/>
            <person name="Kane L.T."/>
            <person name="Ebling H."/>
            <person name="Zhang L."/>
            <person name="Liu B."/>
            <person name="Eaton Z."/>
            <person name="Mclaughlin S."/>
            <person name="Kingan S."/>
            <person name="Baybayan P."/>
            <person name="Concepcion G."/>
            <person name="Jordan M."/>
            <person name="Riva A."/>
            <person name="Barbazuk W."/>
            <person name="Harkins T."/>
        </authorList>
    </citation>
    <scope>NUCLEOTIDE SEQUENCE [LARGE SCALE GENOMIC DNA]</scope>
    <source>
        <strain evidence="3">cv. Jamaican Lion 4</strain>
        <tissue evidence="2">Leaf</tissue>
    </source>
</reference>
<dbReference type="Proteomes" id="UP000583929">
    <property type="component" value="Unassembled WGS sequence"/>
</dbReference>
<keyword evidence="3" id="KW-1185">Reference proteome</keyword>
<sequence>MEVERTPATKESKYEVSFTKKHIVKALNISSLPKSSILTLSNLDLLSGRFPVTYFYFYQNSLGNNTFSINKLKSSLAITLEHYYPFAGRIVQNPFTSEPQIICDNSGALIVEAEANIPLKMLDFYNLNESLEGKLVSIVPDFPLQIQVTHYTCGGISITFTFDHALGDASAFGKFLLSWSQIAQNKPMPCTPNHKRNLFARNPPTYHPSLDQKFVKCTMEEITNIPTPKVLLKRLYYIHVSSIDWLQSLASKGSKKQYTKIEAFSAYVWKIMVKAIDKSHVMCKMGWLVDGRERMCVGGENNSMSNYIGNVLSVGFGEARVDELRHGSIPTISGKVHEAISKVTNEAHFRDLIDWIESHRPGLMLSRDILGQGGPAIVLSSGRRFPVAELDFGFGSPILGTVCSTVEKIGVAYMNQRPSATGDGSWTVSAILWPEFASVLESDPIFQPMTSRLLHLF</sequence>
<proteinExistence type="inferred from homology"/>
<dbReference type="OMA" id="CIPDHRR"/>
<dbReference type="Pfam" id="PF02458">
    <property type="entry name" value="Transferase"/>
    <property type="match status" value="1"/>
</dbReference>
<dbReference type="OrthoDB" id="1862401at2759"/>